<dbReference type="AlphaFoldDB" id="A7NFG5"/>
<name>A7NFG5_ROSCS</name>
<accession>A7NFG5</accession>
<dbReference type="KEGG" id="rca:Rcas_0049"/>
<sequence>MTGAAYEAQTIARDDIVHERVSHYIGCDCSQDWRIVKLVVLPSHLAGYKSEARLRGRERNSCAQLIGIGLSGELM</sequence>
<dbReference type="EMBL" id="CP000804">
    <property type="protein sequence ID" value="ABU56187.1"/>
    <property type="molecule type" value="Genomic_DNA"/>
</dbReference>
<dbReference type="HOGENOM" id="CLU_2668736_0_0_0"/>
<evidence type="ECO:0000313" key="2">
    <source>
        <dbReference type="Proteomes" id="UP000000263"/>
    </source>
</evidence>
<dbReference type="STRING" id="383372.Rcas_0049"/>
<gene>
    <name evidence="1" type="ordered locus">Rcas_0049</name>
</gene>
<keyword evidence="2" id="KW-1185">Reference proteome</keyword>
<evidence type="ECO:0000313" key="1">
    <source>
        <dbReference type="EMBL" id="ABU56187.1"/>
    </source>
</evidence>
<dbReference type="Proteomes" id="UP000000263">
    <property type="component" value="Chromosome"/>
</dbReference>
<proteinExistence type="predicted"/>
<reference evidence="1 2" key="1">
    <citation type="submission" date="2007-08" db="EMBL/GenBank/DDBJ databases">
        <title>Complete sequence of Roseiflexus castenholzii DSM 13941.</title>
        <authorList>
            <consortium name="US DOE Joint Genome Institute"/>
            <person name="Copeland A."/>
            <person name="Lucas S."/>
            <person name="Lapidus A."/>
            <person name="Barry K."/>
            <person name="Glavina del Rio T."/>
            <person name="Dalin E."/>
            <person name="Tice H."/>
            <person name="Pitluck S."/>
            <person name="Thompson L.S."/>
            <person name="Brettin T."/>
            <person name="Bruce D."/>
            <person name="Detter J.C."/>
            <person name="Han C."/>
            <person name="Tapia R."/>
            <person name="Schmutz J."/>
            <person name="Larimer F."/>
            <person name="Land M."/>
            <person name="Hauser L."/>
            <person name="Kyrpides N."/>
            <person name="Mikhailova N."/>
            <person name="Bryant D.A."/>
            <person name="Hanada S."/>
            <person name="Tsukatani Y."/>
            <person name="Richardson P."/>
        </authorList>
    </citation>
    <scope>NUCLEOTIDE SEQUENCE [LARGE SCALE GENOMIC DNA]</scope>
    <source>
        <strain evidence="2">DSM 13941 / HLO8</strain>
    </source>
</reference>
<protein>
    <submittedName>
        <fullName evidence="1">Uncharacterized protein</fullName>
    </submittedName>
</protein>
<organism evidence="1 2">
    <name type="scientific">Roseiflexus castenholzii (strain DSM 13941 / HLO8)</name>
    <dbReference type="NCBI Taxonomy" id="383372"/>
    <lineage>
        <taxon>Bacteria</taxon>
        <taxon>Bacillati</taxon>
        <taxon>Chloroflexota</taxon>
        <taxon>Chloroflexia</taxon>
        <taxon>Chloroflexales</taxon>
        <taxon>Roseiflexineae</taxon>
        <taxon>Roseiflexaceae</taxon>
        <taxon>Roseiflexus</taxon>
    </lineage>
</organism>